<gene>
    <name evidence="1" type="ORF">N658DRAFT_114182</name>
</gene>
<keyword evidence="2" id="KW-1185">Reference proteome</keyword>
<name>A0AAN6T5Y1_9PEZI</name>
<dbReference type="AlphaFoldDB" id="A0AAN6T5Y1"/>
<evidence type="ECO:0000313" key="2">
    <source>
        <dbReference type="Proteomes" id="UP001305647"/>
    </source>
</evidence>
<sequence length="77" mass="8218">MQRSSKTPKPAVSLLPLPTTRAANRQSRIETVASRMSRCCEGAPCASSIFSRPLSLPLCRVVQHTGVTTLHAPACAN</sequence>
<accession>A0AAN6T5Y1</accession>
<evidence type="ECO:0000313" key="1">
    <source>
        <dbReference type="EMBL" id="KAK4105284.1"/>
    </source>
</evidence>
<dbReference type="EMBL" id="MU863625">
    <property type="protein sequence ID" value="KAK4105284.1"/>
    <property type="molecule type" value="Genomic_DNA"/>
</dbReference>
<proteinExistence type="predicted"/>
<protein>
    <submittedName>
        <fullName evidence="1">Uncharacterized protein</fullName>
    </submittedName>
</protein>
<dbReference type="Proteomes" id="UP001305647">
    <property type="component" value="Unassembled WGS sequence"/>
</dbReference>
<reference evidence="1" key="1">
    <citation type="journal article" date="2023" name="Mol. Phylogenet. Evol.">
        <title>Genome-scale phylogeny and comparative genomics of the fungal order Sordariales.</title>
        <authorList>
            <person name="Hensen N."/>
            <person name="Bonometti L."/>
            <person name="Westerberg I."/>
            <person name="Brannstrom I.O."/>
            <person name="Guillou S."/>
            <person name="Cros-Aarteil S."/>
            <person name="Calhoun S."/>
            <person name="Haridas S."/>
            <person name="Kuo A."/>
            <person name="Mondo S."/>
            <person name="Pangilinan J."/>
            <person name="Riley R."/>
            <person name="LaButti K."/>
            <person name="Andreopoulos B."/>
            <person name="Lipzen A."/>
            <person name="Chen C."/>
            <person name="Yan M."/>
            <person name="Daum C."/>
            <person name="Ng V."/>
            <person name="Clum A."/>
            <person name="Steindorff A."/>
            <person name="Ohm R.A."/>
            <person name="Martin F."/>
            <person name="Silar P."/>
            <person name="Natvig D.O."/>
            <person name="Lalanne C."/>
            <person name="Gautier V."/>
            <person name="Ament-Velasquez S.L."/>
            <person name="Kruys A."/>
            <person name="Hutchinson M.I."/>
            <person name="Powell A.J."/>
            <person name="Barry K."/>
            <person name="Miller A.N."/>
            <person name="Grigoriev I.V."/>
            <person name="Debuchy R."/>
            <person name="Gladieux P."/>
            <person name="Hiltunen Thoren M."/>
            <person name="Johannesson H."/>
        </authorList>
    </citation>
    <scope>NUCLEOTIDE SEQUENCE</scope>
    <source>
        <strain evidence="1">CBS 757.83</strain>
    </source>
</reference>
<comment type="caution">
    <text evidence="1">The sequence shown here is derived from an EMBL/GenBank/DDBJ whole genome shotgun (WGS) entry which is preliminary data.</text>
</comment>
<organism evidence="1 2">
    <name type="scientific">Parathielavia hyrcaniae</name>
    <dbReference type="NCBI Taxonomy" id="113614"/>
    <lineage>
        <taxon>Eukaryota</taxon>
        <taxon>Fungi</taxon>
        <taxon>Dikarya</taxon>
        <taxon>Ascomycota</taxon>
        <taxon>Pezizomycotina</taxon>
        <taxon>Sordariomycetes</taxon>
        <taxon>Sordariomycetidae</taxon>
        <taxon>Sordariales</taxon>
        <taxon>Chaetomiaceae</taxon>
        <taxon>Parathielavia</taxon>
    </lineage>
</organism>
<reference evidence="1" key="2">
    <citation type="submission" date="2023-05" db="EMBL/GenBank/DDBJ databases">
        <authorList>
            <consortium name="Lawrence Berkeley National Laboratory"/>
            <person name="Steindorff A."/>
            <person name="Hensen N."/>
            <person name="Bonometti L."/>
            <person name="Westerberg I."/>
            <person name="Brannstrom I.O."/>
            <person name="Guillou S."/>
            <person name="Cros-Aarteil S."/>
            <person name="Calhoun S."/>
            <person name="Haridas S."/>
            <person name="Kuo A."/>
            <person name="Mondo S."/>
            <person name="Pangilinan J."/>
            <person name="Riley R."/>
            <person name="Labutti K."/>
            <person name="Andreopoulos B."/>
            <person name="Lipzen A."/>
            <person name="Chen C."/>
            <person name="Yanf M."/>
            <person name="Daum C."/>
            <person name="Ng V."/>
            <person name="Clum A."/>
            <person name="Ohm R."/>
            <person name="Martin F."/>
            <person name="Silar P."/>
            <person name="Natvig D."/>
            <person name="Lalanne C."/>
            <person name="Gautier V."/>
            <person name="Ament-Velasquez S.L."/>
            <person name="Kruys A."/>
            <person name="Hutchinson M.I."/>
            <person name="Powell A.J."/>
            <person name="Barry K."/>
            <person name="Miller A.N."/>
            <person name="Grigoriev I.V."/>
            <person name="Debuchy R."/>
            <person name="Gladieux P."/>
            <person name="Thoren M.H."/>
            <person name="Johannesson H."/>
        </authorList>
    </citation>
    <scope>NUCLEOTIDE SEQUENCE</scope>
    <source>
        <strain evidence="1">CBS 757.83</strain>
    </source>
</reference>